<dbReference type="SUPFAM" id="SSF54909">
    <property type="entry name" value="Dimeric alpha+beta barrel"/>
    <property type="match status" value="1"/>
</dbReference>
<organism evidence="1 2">
    <name type="scientific">Planobispora longispora</name>
    <dbReference type="NCBI Taxonomy" id="28887"/>
    <lineage>
        <taxon>Bacteria</taxon>
        <taxon>Bacillati</taxon>
        <taxon>Actinomycetota</taxon>
        <taxon>Actinomycetes</taxon>
        <taxon>Streptosporangiales</taxon>
        <taxon>Streptosporangiaceae</taxon>
        <taxon>Planobispora</taxon>
    </lineage>
</organism>
<dbReference type="AlphaFoldDB" id="A0A8J3RM48"/>
<protein>
    <recommendedName>
        <fullName evidence="3">ABM domain-containing protein</fullName>
    </recommendedName>
</protein>
<evidence type="ECO:0008006" key="3">
    <source>
        <dbReference type="Google" id="ProtNLM"/>
    </source>
</evidence>
<sequence>MSEEGITMSVVRSHRYSVAHADLEEFLARRNSLIATVREGHPGLTHAVLVRFEDGTYTDTWHWETAEQMDAALAAIATFPEAPLAMALTKDGTVQNGHVVDEH</sequence>
<proteinExistence type="predicted"/>
<dbReference type="Proteomes" id="UP000616724">
    <property type="component" value="Unassembled WGS sequence"/>
</dbReference>
<dbReference type="RefSeq" id="WP_203893585.1">
    <property type="nucleotide sequence ID" value="NZ_BOOH01000045.1"/>
</dbReference>
<keyword evidence="2" id="KW-1185">Reference proteome</keyword>
<reference evidence="1 2" key="1">
    <citation type="submission" date="2021-01" db="EMBL/GenBank/DDBJ databases">
        <title>Whole genome shotgun sequence of Planobispora longispora NBRC 13918.</title>
        <authorList>
            <person name="Komaki H."/>
            <person name="Tamura T."/>
        </authorList>
    </citation>
    <scope>NUCLEOTIDE SEQUENCE [LARGE SCALE GENOMIC DNA]</scope>
    <source>
        <strain evidence="1 2">NBRC 13918</strain>
    </source>
</reference>
<dbReference type="InterPro" id="IPR011008">
    <property type="entry name" value="Dimeric_a/b-barrel"/>
</dbReference>
<accession>A0A8J3RM48</accession>
<comment type="caution">
    <text evidence="1">The sequence shown here is derived from an EMBL/GenBank/DDBJ whole genome shotgun (WGS) entry which is preliminary data.</text>
</comment>
<name>A0A8J3RM48_9ACTN</name>
<gene>
    <name evidence="1" type="ORF">Plo01_55500</name>
</gene>
<evidence type="ECO:0000313" key="2">
    <source>
        <dbReference type="Proteomes" id="UP000616724"/>
    </source>
</evidence>
<dbReference type="EMBL" id="BOOH01000045">
    <property type="protein sequence ID" value="GIH79121.1"/>
    <property type="molecule type" value="Genomic_DNA"/>
</dbReference>
<evidence type="ECO:0000313" key="1">
    <source>
        <dbReference type="EMBL" id="GIH79121.1"/>
    </source>
</evidence>